<organism evidence="3 4">
    <name type="scientific">Lithospermum erythrorhizon</name>
    <name type="common">Purple gromwell</name>
    <name type="synonym">Lithospermum officinale var. erythrorhizon</name>
    <dbReference type="NCBI Taxonomy" id="34254"/>
    <lineage>
        <taxon>Eukaryota</taxon>
        <taxon>Viridiplantae</taxon>
        <taxon>Streptophyta</taxon>
        <taxon>Embryophyta</taxon>
        <taxon>Tracheophyta</taxon>
        <taxon>Spermatophyta</taxon>
        <taxon>Magnoliopsida</taxon>
        <taxon>eudicotyledons</taxon>
        <taxon>Gunneridae</taxon>
        <taxon>Pentapetalae</taxon>
        <taxon>asterids</taxon>
        <taxon>lamiids</taxon>
        <taxon>Boraginales</taxon>
        <taxon>Boraginaceae</taxon>
        <taxon>Boraginoideae</taxon>
        <taxon>Lithospermeae</taxon>
        <taxon>Lithospermum</taxon>
    </lineage>
</organism>
<dbReference type="Proteomes" id="UP001454036">
    <property type="component" value="Unassembled WGS sequence"/>
</dbReference>
<comment type="caution">
    <text evidence="3">The sequence shown here is derived from an EMBL/GenBank/DDBJ whole genome shotgun (WGS) entry which is preliminary data.</text>
</comment>
<keyword evidence="1" id="KW-0472">Membrane</keyword>
<dbReference type="Pfam" id="PF03168">
    <property type="entry name" value="LEA_2"/>
    <property type="match status" value="1"/>
</dbReference>
<dbReference type="InterPro" id="IPR055301">
    <property type="entry name" value="Lea14-like_2"/>
</dbReference>
<dbReference type="EMBL" id="BAABME010001518">
    <property type="protein sequence ID" value="GAA0150044.1"/>
    <property type="molecule type" value="Genomic_DNA"/>
</dbReference>
<sequence length="217" mass="24427">MVDREQIRPLATETEQQIISDDEEINTASEKQFTISKKRWKICCFCIAALFLIQAIVVITLIFTIFKVKDPIIRMNGVSINKFNLNNSTNMTITADVSVKNPNYASFKYANTTTSLFYHGIVVGEARGPPGKAKARRTMRMNVSVDIMTDRILSNPVFSSDLGVGLITMNSFTRVGGRVKMLKIIKRHVVVKMNCSIMVNVTTQGIQEQKCDRKVKL</sequence>
<dbReference type="Gene3D" id="2.60.40.1820">
    <property type="match status" value="1"/>
</dbReference>
<keyword evidence="1" id="KW-0812">Transmembrane</keyword>
<gene>
    <name evidence="3" type="ORF">LIER_09070</name>
</gene>
<protein>
    <recommendedName>
        <fullName evidence="2">Late embryogenesis abundant protein LEA-2 subgroup domain-containing protein</fullName>
    </recommendedName>
</protein>
<feature type="transmembrane region" description="Helical" evidence="1">
    <location>
        <begin position="42"/>
        <end position="66"/>
    </location>
</feature>
<dbReference type="AlphaFoldDB" id="A0AAV3PEE3"/>
<accession>A0AAV3PEE3</accession>
<evidence type="ECO:0000259" key="2">
    <source>
        <dbReference type="Pfam" id="PF03168"/>
    </source>
</evidence>
<reference evidence="3 4" key="1">
    <citation type="submission" date="2024-01" db="EMBL/GenBank/DDBJ databases">
        <title>The complete chloroplast genome sequence of Lithospermum erythrorhizon: insights into the phylogenetic relationship among Boraginaceae species and the maternal lineages of purple gromwells.</title>
        <authorList>
            <person name="Okada T."/>
            <person name="Watanabe K."/>
        </authorList>
    </citation>
    <scope>NUCLEOTIDE SEQUENCE [LARGE SCALE GENOMIC DNA]</scope>
</reference>
<keyword evidence="1" id="KW-1133">Transmembrane helix</keyword>
<proteinExistence type="predicted"/>
<evidence type="ECO:0000256" key="1">
    <source>
        <dbReference type="SAM" id="Phobius"/>
    </source>
</evidence>
<feature type="domain" description="Late embryogenesis abundant protein LEA-2 subgroup" evidence="2">
    <location>
        <begin position="97"/>
        <end position="196"/>
    </location>
</feature>
<evidence type="ECO:0000313" key="4">
    <source>
        <dbReference type="Proteomes" id="UP001454036"/>
    </source>
</evidence>
<evidence type="ECO:0000313" key="3">
    <source>
        <dbReference type="EMBL" id="GAA0150044.1"/>
    </source>
</evidence>
<dbReference type="InterPro" id="IPR004864">
    <property type="entry name" value="LEA_2"/>
</dbReference>
<name>A0AAV3PEE3_LITER</name>
<keyword evidence="4" id="KW-1185">Reference proteome</keyword>
<dbReference type="PANTHER" id="PTHR31852">
    <property type="entry name" value="LATE EMBRYOGENESIS ABUNDANT (LEA) HYDROXYPROLINE-RICH GLYCOPROTEIN FAMILY"/>
    <property type="match status" value="1"/>
</dbReference>
<dbReference type="SUPFAM" id="SSF117070">
    <property type="entry name" value="LEA14-like"/>
    <property type="match status" value="1"/>
</dbReference>